<dbReference type="PANTHER" id="PTHR44943:SF8">
    <property type="entry name" value="TPR REPEAT-CONTAINING PROTEIN MJ0263"/>
    <property type="match status" value="1"/>
</dbReference>
<dbReference type="PANTHER" id="PTHR44943">
    <property type="entry name" value="CELLULOSE SYNTHASE OPERON PROTEIN C"/>
    <property type="match status" value="1"/>
</dbReference>
<dbReference type="Proteomes" id="UP000199053">
    <property type="component" value="Unassembled WGS sequence"/>
</dbReference>
<keyword evidence="2 3" id="KW-0802">TPR repeat</keyword>
<evidence type="ECO:0000256" key="2">
    <source>
        <dbReference type="ARBA" id="ARBA00022803"/>
    </source>
</evidence>
<evidence type="ECO:0000256" key="1">
    <source>
        <dbReference type="ARBA" id="ARBA00022737"/>
    </source>
</evidence>
<dbReference type="RefSeq" id="WP_092161962.1">
    <property type="nucleotide sequence ID" value="NZ_FNGA01000004.1"/>
</dbReference>
<dbReference type="InterPro" id="IPR019734">
    <property type="entry name" value="TPR_rpt"/>
</dbReference>
<feature type="repeat" description="TPR" evidence="3">
    <location>
        <begin position="195"/>
        <end position="228"/>
    </location>
</feature>
<dbReference type="OrthoDB" id="5469953at2"/>
<dbReference type="InterPro" id="IPR011990">
    <property type="entry name" value="TPR-like_helical_dom_sf"/>
</dbReference>
<dbReference type="PROSITE" id="PS50293">
    <property type="entry name" value="TPR_REGION"/>
    <property type="match status" value="1"/>
</dbReference>
<protein>
    <submittedName>
        <fullName evidence="4">Tetratricopeptide repeat-containing protein</fullName>
    </submittedName>
</protein>
<dbReference type="AlphaFoldDB" id="A0A1G9J910"/>
<dbReference type="InterPro" id="IPR051685">
    <property type="entry name" value="Ycf3/AcsC/BcsC/TPR_MFPF"/>
</dbReference>
<proteinExistence type="predicted"/>
<dbReference type="Pfam" id="PF13181">
    <property type="entry name" value="TPR_8"/>
    <property type="match status" value="1"/>
</dbReference>
<evidence type="ECO:0000313" key="4">
    <source>
        <dbReference type="EMBL" id="SDL33968.1"/>
    </source>
</evidence>
<dbReference type="Pfam" id="PF14559">
    <property type="entry name" value="TPR_19"/>
    <property type="match status" value="1"/>
</dbReference>
<name>A0A1G9J910_9BACT</name>
<dbReference type="SUPFAM" id="SSF48452">
    <property type="entry name" value="TPR-like"/>
    <property type="match status" value="1"/>
</dbReference>
<evidence type="ECO:0000256" key="3">
    <source>
        <dbReference type="PROSITE-ProRule" id="PRU00339"/>
    </source>
</evidence>
<gene>
    <name evidence="4" type="ORF">SAMN05660337_2698</name>
</gene>
<dbReference type="Gene3D" id="1.25.40.10">
    <property type="entry name" value="Tetratricopeptide repeat domain"/>
    <property type="match status" value="1"/>
</dbReference>
<dbReference type="STRING" id="246191.SAMN05660337_2698"/>
<dbReference type="PROSITE" id="PS50005">
    <property type="entry name" value="TPR"/>
    <property type="match status" value="2"/>
</dbReference>
<keyword evidence="5" id="KW-1185">Reference proteome</keyword>
<organism evidence="4 5">
    <name type="scientific">Maridesulfovibrio ferrireducens</name>
    <dbReference type="NCBI Taxonomy" id="246191"/>
    <lineage>
        <taxon>Bacteria</taxon>
        <taxon>Pseudomonadati</taxon>
        <taxon>Thermodesulfobacteriota</taxon>
        <taxon>Desulfovibrionia</taxon>
        <taxon>Desulfovibrionales</taxon>
        <taxon>Desulfovibrionaceae</taxon>
        <taxon>Maridesulfovibrio</taxon>
    </lineage>
</organism>
<dbReference type="EMBL" id="FNGA01000004">
    <property type="protein sequence ID" value="SDL33968.1"/>
    <property type="molecule type" value="Genomic_DNA"/>
</dbReference>
<sequence>MAEINQVLGVFSKRTQEKTGAGTTLQKAEHKTYYYVTRTEVDEYQVQPLNQQHIPSGIVTTLTKRQFLTTFSPEMDYYDKKTLPALRSLQTKILKGEELFAGGNLDEAEQSFAKALLLDPDNPKANLGMGSVLCSKQNFEKLSKIVNKLLNIDTIFLESQRQEFNVFAISLRKQALFDESINFYNKALEINKKDENLHFNVARSYFDAGKTDEALKHIDKALALKPNLEWAHKFKKYIIKQIKQ</sequence>
<accession>A0A1G9J910</accession>
<dbReference type="SMART" id="SM00028">
    <property type="entry name" value="TPR"/>
    <property type="match status" value="3"/>
</dbReference>
<feature type="repeat" description="TPR" evidence="3">
    <location>
        <begin position="89"/>
        <end position="122"/>
    </location>
</feature>
<dbReference type="Pfam" id="PF07719">
    <property type="entry name" value="TPR_2"/>
    <property type="match status" value="1"/>
</dbReference>
<dbReference type="InterPro" id="IPR013105">
    <property type="entry name" value="TPR_2"/>
</dbReference>
<keyword evidence="1" id="KW-0677">Repeat</keyword>
<reference evidence="5" key="1">
    <citation type="submission" date="2016-10" db="EMBL/GenBank/DDBJ databases">
        <authorList>
            <person name="Varghese N."/>
            <person name="Submissions S."/>
        </authorList>
    </citation>
    <scope>NUCLEOTIDE SEQUENCE [LARGE SCALE GENOMIC DNA]</scope>
    <source>
        <strain evidence="5">DSM 16995</strain>
    </source>
</reference>
<evidence type="ECO:0000313" key="5">
    <source>
        <dbReference type="Proteomes" id="UP000199053"/>
    </source>
</evidence>